<dbReference type="InterPro" id="IPR009044">
    <property type="entry name" value="ssDNA-bd_transcriptional_reg"/>
</dbReference>
<dbReference type="EMBL" id="BMAW01023055">
    <property type="protein sequence ID" value="GFT80984.1"/>
    <property type="molecule type" value="Genomic_DNA"/>
</dbReference>
<evidence type="ECO:0000259" key="2">
    <source>
        <dbReference type="Pfam" id="PF02229"/>
    </source>
</evidence>
<keyword evidence="4" id="KW-1185">Reference proteome</keyword>
<dbReference type="Gene3D" id="2.30.31.10">
    <property type="entry name" value="Transcriptional Coactivator Pc4, Chain A"/>
    <property type="match status" value="1"/>
</dbReference>
<dbReference type="GO" id="GO:0006355">
    <property type="term" value="P:regulation of DNA-templated transcription"/>
    <property type="evidence" value="ECO:0007669"/>
    <property type="project" value="InterPro"/>
</dbReference>
<proteinExistence type="predicted"/>
<dbReference type="Pfam" id="PF02229">
    <property type="entry name" value="PC4"/>
    <property type="match status" value="1"/>
</dbReference>
<name>A0A8X6PSG9_NEPPI</name>
<dbReference type="GO" id="GO:0003677">
    <property type="term" value="F:DNA binding"/>
    <property type="evidence" value="ECO:0007669"/>
    <property type="project" value="InterPro"/>
</dbReference>
<protein>
    <recommendedName>
        <fullName evidence="2">Transcriptional coactivator p15 (PC4) C-terminal domain-containing protein</fullName>
    </recommendedName>
</protein>
<dbReference type="SUPFAM" id="SSF54447">
    <property type="entry name" value="ssDNA-binding transcriptional regulator domain"/>
    <property type="match status" value="1"/>
</dbReference>
<accession>A0A8X6PSG9</accession>
<dbReference type="OrthoDB" id="2505440at2759"/>
<reference evidence="3" key="1">
    <citation type="submission" date="2020-08" db="EMBL/GenBank/DDBJ databases">
        <title>Multicomponent nature underlies the extraordinary mechanical properties of spider dragline silk.</title>
        <authorList>
            <person name="Kono N."/>
            <person name="Nakamura H."/>
            <person name="Mori M."/>
            <person name="Yoshida Y."/>
            <person name="Ohtoshi R."/>
            <person name="Malay A.D."/>
            <person name="Moran D.A.P."/>
            <person name="Tomita M."/>
            <person name="Numata K."/>
            <person name="Arakawa K."/>
        </authorList>
    </citation>
    <scope>NUCLEOTIDE SEQUENCE</scope>
</reference>
<gene>
    <name evidence="3" type="ORF">NPIL_703161</name>
</gene>
<evidence type="ECO:0000313" key="3">
    <source>
        <dbReference type="EMBL" id="GFT80984.1"/>
    </source>
</evidence>
<sequence>MKRALIPESSSSPSQVFCNTEGDPRSNLNTIPEHHFPLGGRNNVAVSYFFNTVKIHLHHYKNDTHGHLFPTKKGVTLSPLSLTTPI</sequence>
<organism evidence="3 4">
    <name type="scientific">Nephila pilipes</name>
    <name type="common">Giant wood spider</name>
    <name type="synonym">Nephila maculata</name>
    <dbReference type="NCBI Taxonomy" id="299642"/>
    <lineage>
        <taxon>Eukaryota</taxon>
        <taxon>Metazoa</taxon>
        <taxon>Ecdysozoa</taxon>
        <taxon>Arthropoda</taxon>
        <taxon>Chelicerata</taxon>
        <taxon>Arachnida</taxon>
        <taxon>Araneae</taxon>
        <taxon>Araneomorphae</taxon>
        <taxon>Entelegynae</taxon>
        <taxon>Araneoidea</taxon>
        <taxon>Nephilidae</taxon>
        <taxon>Nephila</taxon>
    </lineage>
</organism>
<dbReference type="AlphaFoldDB" id="A0A8X6PSG9"/>
<dbReference type="InterPro" id="IPR003173">
    <property type="entry name" value="PC4_C"/>
</dbReference>
<evidence type="ECO:0000313" key="4">
    <source>
        <dbReference type="Proteomes" id="UP000887013"/>
    </source>
</evidence>
<evidence type="ECO:0000256" key="1">
    <source>
        <dbReference type="SAM" id="MobiDB-lite"/>
    </source>
</evidence>
<comment type="caution">
    <text evidence="3">The sequence shown here is derived from an EMBL/GenBank/DDBJ whole genome shotgun (WGS) entry which is preliminary data.</text>
</comment>
<feature type="compositionally biased region" description="Polar residues" evidence="1">
    <location>
        <begin position="8"/>
        <end position="18"/>
    </location>
</feature>
<feature type="domain" description="Transcriptional coactivator p15 (PC4) C-terminal" evidence="2">
    <location>
        <begin position="36"/>
        <end position="79"/>
    </location>
</feature>
<feature type="region of interest" description="Disordered" evidence="1">
    <location>
        <begin position="1"/>
        <end position="24"/>
    </location>
</feature>
<dbReference type="Proteomes" id="UP000887013">
    <property type="component" value="Unassembled WGS sequence"/>
</dbReference>